<keyword evidence="8" id="KW-0687">Ribonucleoprotein</keyword>
<evidence type="ECO:0000256" key="5">
    <source>
        <dbReference type="SAM" id="MobiDB-lite"/>
    </source>
</evidence>
<reference evidence="8 9" key="1">
    <citation type="journal article" date="2016" name="Genome Biol. Evol.">
        <title>Divergent and convergent evolution of fungal pathogenicity.</title>
        <authorList>
            <person name="Shang Y."/>
            <person name="Xiao G."/>
            <person name="Zheng P."/>
            <person name="Cen K."/>
            <person name="Zhan S."/>
            <person name="Wang C."/>
        </authorList>
    </citation>
    <scope>NUCLEOTIDE SEQUENCE [LARGE SCALE GENOMIC DNA]</scope>
    <source>
        <strain evidence="8 9">RCEF 2490</strain>
    </source>
</reference>
<proteinExistence type="predicted"/>
<evidence type="ECO:0000256" key="3">
    <source>
        <dbReference type="ARBA" id="ARBA00023187"/>
    </source>
</evidence>
<dbReference type="GO" id="GO:0046540">
    <property type="term" value="C:U4/U6 x U5 tri-snRNP complex"/>
    <property type="evidence" value="ECO:0007669"/>
    <property type="project" value="EnsemblFungi"/>
</dbReference>
<dbReference type="STRING" id="1081109.A0A162IIT1"/>
<feature type="region of interest" description="Disordered" evidence="5">
    <location>
        <begin position="85"/>
        <end position="121"/>
    </location>
</feature>
<feature type="region of interest" description="Disordered" evidence="5">
    <location>
        <begin position="1"/>
        <end position="26"/>
    </location>
</feature>
<keyword evidence="9" id="KW-1185">Reference proteome</keyword>
<dbReference type="Proteomes" id="UP000078544">
    <property type="component" value="Unassembled WGS sequence"/>
</dbReference>
<evidence type="ECO:0000256" key="1">
    <source>
        <dbReference type="ARBA" id="ARBA00004123"/>
    </source>
</evidence>
<protein>
    <submittedName>
        <fullName evidence="8">U4/U6 small nuclear ribonucleoprotein Prp3</fullName>
    </submittedName>
</protein>
<dbReference type="InterPro" id="IPR013881">
    <property type="entry name" value="Pre-mRNA_splic_Prp3_dom"/>
</dbReference>
<evidence type="ECO:0000313" key="8">
    <source>
        <dbReference type="EMBL" id="KZZ94872.1"/>
    </source>
</evidence>
<dbReference type="OrthoDB" id="10264544at2759"/>
<accession>A0A162IIT1</accession>
<dbReference type="Pfam" id="PF06544">
    <property type="entry name" value="Prp3_C"/>
    <property type="match status" value="1"/>
</dbReference>
<comment type="caution">
    <text evidence="8">The sequence shown here is derived from an EMBL/GenBank/DDBJ whole genome shotgun (WGS) entry which is preliminary data.</text>
</comment>
<dbReference type="AlphaFoldDB" id="A0A162IIT1"/>
<gene>
    <name evidence="8" type="ORF">AAL_04983</name>
</gene>
<sequence>MEMHKIDGLGPHRDPSTRVRKSESSLDRLAALKARVAAATNLSKAKRDPRDDGGKANERVAHIKWDGDSESSQLRGPIATKYHRTSVSSNRHVGQAEERKPGINPYYTPKAADNSAGSRQRVPRRLVFNQKGRYIQQANALRRQAALESMKKRIAEQTRKVGINEDLDVEKNFVVDEPPKIEWWDEGLISGTKYEQMDDPEALKIHTSDTIITELIQHPVALEPPQDRQKPDAKAMFLTSKEQAKIRRQSRRAELKERQAKVRLGLLPPPPSKVKKGNLMLVLGDVAVKDPTAVEARVNREIAERHQKHVESNEIRKLSKEQKNEKLSRNQQKDAEKGIKLLVFKISSLANGQHRYKIGMNATQLALSGTCIMHPKFSLVIVEGGSWSIYKYKKLMLNRIDWSENSLSTHNSTRNGMEREWLQAEDETGTPKDMSLNDCKLVFEGEQKARAFRKWSSKVCETDAEARETLARAKMENFWSLAKGIS</sequence>
<dbReference type="InterPro" id="IPR010541">
    <property type="entry name" value="Prp3_C"/>
</dbReference>
<feature type="domain" description="Small nuclear ribonucleoprotein Prp3 C-terminal" evidence="6">
    <location>
        <begin position="343"/>
        <end position="482"/>
    </location>
</feature>
<comment type="subcellular location">
    <subcellularLocation>
        <location evidence="1">Nucleus</location>
    </subcellularLocation>
</comment>
<evidence type="ECO:0000259" key="6">
    <source>
        <dbReference type="Pfam" id="PF06544"/>
    </source>
</evidence>
<evidence type="ECO:0000313" key="9">
    <source>
        <dbReference type="Proteomes" id="UP000078544"/>
    </source>
</evidence>
<keyword evidence="4" id="KW-0539">Nucleus</keyword>
<dbReference type="Pfam" id="PF08572">
    <property type="entry name" value="PRP3"/>
    <property type="match status" value="1"/>
</dbReference>
<feature type="domain" description="Pre-mRNA-splicing factor 3" evidence="7">
    <location>
        <begin position="104"/>
        <end position="318"/>
    </location>
</feature>
<keyword evidence="3" id="KW-0508">mRNA splicing</keyword>
<dbReference type="InterPro" id="IPR027104">
    <property type="entry name" value="Prp3"/>
</dbReference>
<dbReference type="PANTHER" id="PTHR14212:SF0">
    <property type="entry name" value="U4_U6 SMALL NUCLEAR RIBONUCLEOPROTEIN PRP3"/>
    <property type="match status" value="1"/>
</dbReference>
<evidence type="ECO:0000256" key="2">
    <source>
        <dbReference type="ARBA" id="ARBA00022664"/>
    </source>
</evidence>
<evidence type="ECO:0000256" key="4">
    <source>
        <dbReference type="ARBA" id="ARBA00023242"/>
    </source>
</evidence>
<dbReference type="GO" id="GO:0045292">
    <property type="term" value="P:mRNA cis splicing, via spliceosome"/>
    <property type="evidence" value="ECO:0007669"/>
    <property type="project" value="EnsemblFungi"/>
</dbReference>
<name>A0A162IIT1_9HYPO</name>
<evidence type="ECO:0000259" key="7">
    <source>
        <dbReference type="Pfam" id="PF08572"/>
    </source>
</evidence>
<dbReference type="CDD" id="cd24162">
    <property type="entry name" value="Prp3_C"/>
    <property type="match status" value="1"/>
</dbReference>
<dbReference type="PANTHER" id="PTHR14212">
    <property type="entry name" value="U4/U6-ASSOCIATED RNA SPLICING FACTOR-RELATED"/>
    <property type="match status" value="1"/>
</dbReference>
<dbReference type="EMBL" id="AZGY01000010">
    <property type="protein sequence ID" value="KZZ94872.1"/>
    <property type="molecule type" value="Genomic_DNA"/>
</dbReference>
<keyword evidence="2" id="KW-0507">mRNA processing</keyword>
<organism evidence="8 9">
    <name type="scientific">Moelleriella libera RCEF 2490</name>
    <dbReference type="NCBI Taxonomy" id="1081109"/>
    <lineage>
        <taxon>Eukaryota</taxon>
        <taxon>Fungi</taxon>
        <taxon>Dikarya</taxon>
        <taxon>Ascomycota</taxon>
        <taxon>Pezizomycotina</taxon>
        <taxon>Sordariomycetes</taxon>
        <taxon>Hypocreomycetidae</taxon>
        <taxon>Hypocreales</taxon>
        <taxon>Clavicipitaceae</taxon>
        <taxon>Moelleriella</taxon>
    </lineage>
</organism>
<feature type="region of interest" description="Disordered" evidence="5">
    <location>
        <begin position="305"/>
        <end position="332"/>
    </location>
</feature>